<evidence type="ECO:0000313" key="2">
    <source>
        <dbReference type="EMBL" id="QOY86527.1"/>
    </source>
</evidence>
<keyword evidence="1" id="KW-0812">Transmembrane</keyword>
<evidence type="ECO:0000313" key="3">
    <source>
        <dbReference type="Proteomes" id="UP000593892"/>
    </source>
</evidence>
<sequence length="164" mass="18111">MRRRRAERGITLLEMMIVMTIVALMVGVMYPNIAAGLESMRMRSATDSVAAFLNQGLLRAERTQEPVELIVQQGSGRMELRGALPGFQRTLLLPDGITILHVFPEQPGELPEERSILFLPATTVPAIGIELLNRRGLRRLVRIDPLTGTPLVETPSASVSGEER</sequence>
<evidence type="ECO:0000256" key="1">
    <source>
        <dbReference type="SAM" id="Phobius"/>
    </source>
</evidence>
<dbReference type="RefSeq" id="WP_194448196.1">
    <property type="nucleotide sequence ID" value="NZ_CP063849.1"/>
</dbReference>
<feature type="transmembrane region" description="Helical" evidence="1">
    <location>
        <begin position="12"/>
        <end position="33"/>
    </location>
</feature>
<proteinExistence type="predicted"/>
<reference evidence="2 3" key="1">
    <citation type="submission" date="2020-10" db="EMBL/GenBank/DDBJ databases">
        <title>Complete genome sequence of Paludibaculum fermentans P105T, a facultatively anaerobic acidobacterium capable of dissimilatory Fe(III) reduction.</title>
        <authorList>
            <person name="Dedysh S.N."/>
            <person name="Beletsky A.V."/>
            <person name="Kulichevskaya I.S."/>
            <person name="Mardanov A.V."/>
            <person name="Ravin N.V."/>
        </authorList>
    </citation>
    <scope>NUCLEOTIDE SEQUENCE [LARGE SCALE GENOMIC DNA]</scope>
    <source>
        <strain evidence="2 3">P105</strain>
    </source>
</reference>
<gene>
    <name evidence="2" type="ORF">IRI77_27560</name>
</gene>
<dbReference type="NCBIfam" id="TIGR02532">
    <property type="entry name" value="IV_pilin_GFxxxE"/>
    <property type="match status" value="1"/>
</dbReference>
<protein>
    <submittedName>
        <fullName evidence="2">Prepilin-type N-terminal cleavage/methylation domain-containing protein</fullName>
    </submittedName>
</protein>
<name>A0A7S7SI19_PALFE</name>
<organism evidence="2 3">
    <name type="scientific">Paludibaculum fermentans</name>
    <dbReference type="NCBI Taxonomy" id="1473598"/>
    <lineage>
        <taxon>Bacteria</taxon>
        <taxon>Pseudomonadati</taxon>
        <taxon>Acidobacteriota</taxon>
        <taxon>Terriglobia</taxon>
        <taxon>Bryobacterales</taxon>
        <taxon>Bryobacteraceae</taxon>
        <taxon>Paludibaculum</taxon>
    </lineage>
</organism>
<dbReference type="SUPFAM" id="SSF54523">
    <property type="entry name" value="Pili subunits"/>
    <property type="match status" value="1"/>
</dbReference>
<dbReference type="Proteomes" id="UP000593892">
    <property type="component" value="Chromosome"/>
</dbReference>
<dbReference type="Pfam" id="PF07963">
    <property type="entry name" value="N_methyl"/>
    <property type="match status" value="1"/>
</dbReference>
<dbReference type="AlphaFoldDB" id="A0A7S7SI19"/>
<dbReference type="InterPro" id="IPR012902">
    <property type="entry name" value="N_methyl_site"/>
</dbReference>
<keyword evidence="3" id="KW-1185">Reference proteome</keyword>
<keyword evidence="1" id="KW-1133">Transmembrane helix</keyword>
<keyword evidence="1" id="KW-0472">Membrane</keyword>
<dbReference type="KEGG" id="pfer:IRI77_27560"/>
<accession>A0A7S7SI19</accession>
<dbReference type="EMBL" id="CP063849">
    <property type="protein sequence ID" value="QOY86527.1"/>
    <property type="molecule type" value="Genomic_DNA"/>
</dbReference>
<dbReference type="PROSITE" id="PS00409">
    <property type="entry name" value="PROKAR_NTER_METHYL"/>
    <property type="match status" value="1"/>
</dbReference>
<dbReference type="InterPro" id="IPR045584">
    <property type="entry name" value="Pilin-like"/>
</dbReference>